<keyword evidence="6" id="KW-0539">Nucleus</keyword>
<keyword evidence="4" id="KW-0238">DNA-binding</keyword>
<sequence>MAGFHDDRAAATSGTTISSRASDADAPSASGADDSVGGTTPPASASGTSRPQPKTKPTACRRCHSRKVKCSGGHPCQNCRQAGKGAECSYPRRNRQVKVTQSYIDGLLDEIQRLKTQSPPSVSQPPAPSATTCVASASLNDPLRTFTAASSRRPSIDSGDAARNVTLDVRPWFVNTNVFDTPILIGEAADAAFATRFRQAISDPAAPQHKHIPRVNYATDRQLMLLADSDVQWPSPSRCRFLIEVSLKYLCRSYHVVRRTDVMENLEQSIHNPAWGDSIQRCKFWALFAVGELYSTRSASDKDFPGMAYFAKAARILGNSHERPNVESVEIRLILSFYSLALNRRYSAYALSGTAMRMVIVMGLHLNIPVSQLSDPAVREHRRRVFWTAYIFDRMWASKLGHPPAIQDDDIDVDLPSNPPLDPAVAGDFADAEYYIASLRLAGVITRVIRSIYSRRNQGTTLSTRVQQALKDLRAWVEELPGHLHVDAQGFAESVPKPVPLHLSFNQCAILATRPVLLHVLRSHMSSWPQPVSDSHVPASAITLSETCIRCARHSVRLLTECWIDGSFATFDYFYTQYLFSSLTVLAVSSLLETNESRGDRESFEEAARFLEQLREAGNFAAHEFCHHVNAIKALLVNVHAKRTGGIDTPTYGPSDGMAFAGPIPPLPFPNRTTTAGMALAEPSLQELLAQPALDLKFLEGSVYDDYSQGLYWPDFSTETWTPETWALT</sequence>
<dbReference type="InterPro" id="IPR007219">
    <property type="entry name" value="XnlR_reg_dom"/>
</dbReference>
<dbReference type="GO" id="GO:0045944">
    <property type="term" value="P:positive regulation of transcription by RNA polymerase II"/>
    <property type="evidence" value="ECO:0007669"/>
    <property type="project" value="TreeGrafter"/>
</dbReference>
<dbReference type="InterPro" id="IPR051711">
    <property type="entry name" value="Stress_Response_Reg"/>
</dbReference>
<dbReference type="InterPro" id="IPR036864">
    <property type="entry name" value="Zn2-C6_fun-type_DNA-bd_sf"/>
</dbReference>
<dbReference type="CDD" id="cd00067">
    <property type="entry name" value="GAL4"/>
    <property type="match status" value="1"/>
</dbReference>
<evidence type="ECO:0000256" key="1">
    <source>
        <dbReference type="ARBA" id="ARBA00004123"/>
    </source>
</evidence>
<feature type="domain" description="Zn(2)-C6 fungal-type" evidence="8">
    <location>
        <begin position="59"/>
        <end position="90"/>
    </location>
</feature>
<dbReference type="SMART" id="SM00906">
    <property type="entry name" value="Fungal_trans"/>
    <property type="match status" value="1"/>
</dbReference>
<dbReference type="SMART" id="SM00066">
    <property type="entry name" value="GAL4"/>
    <property type="match status" value="1"/>
</dbReference>
<evidence type="ECO:0000313" key="9">
    <source>
        <dbReference type="EMBL" id="KAH7363290.1"/>
    </source>
</evidence>
<dbReference type="PANTHER" id="PTHR47540">
    <property type="entry name" value="THIAMINE REPRESSIBLE GENES REGULATORY PROTEIN THI5"/>
    <property type="match status" value="1"/>
</dbReference>
<keyword evidence="5" id="KW-0804">Transcription</keyword>
<keyword evidence="10" id="KW-1185">Reference proteome</keyword>
<gene>
    <name evidence="9" type="ORF">B0T11DRAFT_339913</name>
</gene>
<dbReference type="CDD" id="cd12148">
    <property type="entry name" value="fungal_TF_MHR"/>
    <property type="match status" value="1"/>
</dbReference>
<evidence type="ECO:0000256" key="3">
    <source>
        <dbReference type="ARBA" id="ARBA00023015"/>
    </source>
</evidence>
<proteinExistence type="predicted"/>
<dbReference type="PROSITE" id="PS00463">
    <property type="entry name" value="ZN2_CY6_FUNGAL_1"/>
    <property type="match status" value="1"/>
</dbReference>
<organism evidence="9 10">
    <name type="scientific">Plectosphaerella cucumerina</name>
    <dbReference type="NCBI Taxonomy" id="40658"/>
    <lineage>
        <taxon>Eukaryota</taxon>
        <taxon>Fungi</taxon>
        <taxon>Dikarya</taxon>
        <taxon>Ascomycota</taxon>
        <taxon>Pezizomycotina</taxon>
        <taxon>Sordariomycetes</taxon>
        <taxon>Hypocreomycetidae</taxon>
        <taxon>Glomerellales</taxon>
        <taxon>Plectosphaerellaceae</taxon>
        <taxon>Plectosphaerella</taxon>
    </lineage>
</organism>
<evidence type="ECO:0000256" key="4">
    <source>
        <dbReference type="ARBA" id="ARBA00023125"/>
    </source>
</evidence>
<evidence type="ECO:0000259" key="8">
    <source>
        <dbReference type="PROSITE" id="PS50048"/>
    </source>
</evidence>
<feature type="compositionally biased region" description="Low complexity" evidence="7">
    <location>
        <begin position="18"/>
        <end position="35"/>
    </location>
</feature>
<dbReference type="SUPFAM" id="SSF57701">
    <property type="entry name" value="Zn2/Cys6 DNA-binding domain"/>
    <property type="match status" value="1"/>
</dbReference>
<dbReference type="Proteomes" id="UP000813385">
    <property type="component" value="Unassembled WGS sequence"/>
</dbReference>
<feature type="region of interest" description="Disordered" evidence="7">
    <location>
        <begin position="1"/>
        <end position="61"/>
    </location>
</feature>
<dbReference type="GO" id="GO:0043565">
    <property type="term" value="F:sequence-specific DNA binding"/>
    <property type="evidence" value="ECO:0007669"/>
    <property type="project" value="TreeGrafter"/>
</dbReference>
<evidence type="ECO:0000256" key="2">
    <source>
        <dbReference type="ARBA" id="ARBA00022723"/>
    </source>
</evidence>
<feature type="compositionally biased region" description="Polar residues" evidence="7">
    <location>
        <begin position="37"/>
        <end position="52"/>
    </location>
</feature>
<comment type="subcellular location">
    <subcellularLocation>
        <location evidence="1">Nucleus</location>
    </subcellularLocation>
</comment>
<keyword evidence="3" id="KW-0805">Transcription regulation</keyword>
<evidence type="ECO:0000256" key="5">
    <source>
        <dbReference type="ARBA" id="ARBA00023163"/>
    </source>
</evidence>
<dbReference type="GO" id="GO:0006351">
    <property type="term" value="P:DNA-templated transcription"/>
    <property type="evidence" value="ECO:0007669"/>
    <property type="project" value="InterPro"/>
</dbReference>
<dbReference type="Gene3D" id="4.10.240.10">
    <property type="entry name" value="Zn(2)-C6 fungal-type DNA-binding domain"/>
    <property type="match status" value="1"/>
</dbReference>
<evidence type="ECO:0000256" key="6">
    <source>
        <dbReference type="ARBA" id="ARBA00023242"/>
    </source>
</evidence>
<reference evidence="9" key="1">
    <citation type="journal article" date="2021" name="Nat. Commun.">
        <title>Genetic determinants of endophytism in the Arabidopsis root mycobiome.</title>
        <authorList>
            <person name="Mesny F."/>
            <person name="Miyauchi S."/>
            <person name="Thiergart T."/>
            <person name="Pickel B."/>
            <person name="Atanasova L."/>
            <person name="Karlsson M."/>
            <person name="Huettel B."/>
            <person name="Barry K.W."/>
            <person name="Haridas S."/>
            <person name="Chen C."/>
            <person name="Bauer D."/>
            <person name="Andreopoulos W."/>
            <person name="Pangilinan J."/>
            <person name="LaButti K."/>
            <person name="Riley R."/>
            <person name="Lipzen A."/>
            <person name="Clum A."/>
            <person name="Drula E."/>
            <person name="Henrissat B."/>
            <person name="Kohler A."/>
            <person name="Grigoriev I.V."/>
            <person name="Martin F.M."/>
            <person name="Hacquard S."/>
        </authorList>
    </citation>
    <scope>NUCLEOTIDE SEQUENCE</scope>
    <source>
        <strain evidence="9">MPI-CAGE-AT-0016</strain>
    </source>
</reference>
<dbReference type="GO" id="GO:0008270">
    <property type="term" value="F:zinc ion binding"/>
    <property type="evidence" value="ECO:0007669"/>
    <property type="project" value="InterPro"/>
</dbReference>
<dbReference type="Pfam" id="PF04082">
    <property type="entry name" value="Fungal_trans"/>
    <property type="match status" value="1"/>
</dbReference>
<dbReference type="OrthoDB" id="3990906at2759"/>
<keyword evidence="2" id="KW-0479">Metal-binding</keyword>
<comment type="caution">
    <text evidence="9">The sequence shown here is derived from an EMBL/GenBank/DDBJ whole genome shotgun (WGS) entry which is preliminary data.</text>
</comment>
<dbReference type="AlphaFoldDB" id="A0A8K0TGN7"/>
<name>A0A8K0TGN7_9PEZI</name>
<evidence type="ECO:0000313" key="10">
    <source>
        <dbReference type="Proteomes" id="UP000813385"/>
    </source>
</evidence>
<dbReference type="Pfam" id="PF00172">
    <property type="entry name" value="Zn_clus"/>
    <property type="match status" value="1"/>
</dbReference>
<dbReference type="EMBL" id="JAGPXD010000003">
    <property type="protein sequence ID" value="KAH7363290.1"/>
    <property type="molecule type" value="Genomic_DNA"/>
</dbReference>
<dbReference type="InterPro" id="IPR001138">
    <property type="entry name" value="Zn2Cys6_DnaBD"/>
</dbReference>
<dbReference type="GO" id="GO:0000981">
    <property type="term" value="F:DNA-binding transcription factor activity, RNA polymerase II-specific"/>
    <property type="evidence" value="ECO:0007669"/>
    <property type="project" value="InterPro"/>
</dbReference>
<dbReference type="PANTHER" id="PTHR47540:SF6">
    <property type="entry name" value="ZN(II)2CYS6 TRANSCRIPTION FACTOR (EUROFUNG)"/>
    <property type="match status" value="1"/>
</dbReference>
<dbReference type="GO" id="GO:0005634">
    <property type="term" value="C:nucleus"/>
    <property type="evidence" value="ECO:0007669"/>
    <property type="project" value="UniProtKB-SubCell"/>
</dbReference>
<accession>A0A8K0TGN7</accession>
<dbReference type="PROSITE" id="PS50048">
    <property type="entry name" value="ZN2_CY6_FUNGAL_2"/>
    <property type="match status" value="1"/>
</dbReference>
<protein>
    <submittedName>
        <fullName evidence="9">Fungal-specific transcription factor</fullName>
    </submittedName>
</protein>
<evidence type="ECO:0000256" key="7">
    <source>
        <dbReference type="SAM" id="MobiDB-lite"/>
    </source>
</evidence>